<dbReference type="PANTHER" id="PTHR40274:SF4">
    <property type="entry name" value="BLL1406 PROTEIN"/>
    <property type="match status" value="1"/>
</dbReference>
<protein>
    <submittedName>
        <fullName evidence="3">PQQ-like beta-propeller repeat protein</fullName>
    </submittedName>
</protein>
<organism evidence="3 4">
    <name type="scientific">Microvirga tunisiensis</name>
    <dbReference type="NCBI Taxonomy" id="2108360"/>
    <lineage>
        <taxon>Bacteria</taxon>
        <taxon>Pseudomonadati</taxon>
        <taxon>Pseudomonadota</taxon>
        <taxon>Alphaproteobacteria</taxon>
        <taxon>Hyphomicrobiales</taxon>
        <taxon>Methylobacteriaceae</taxon>
        <taxon>Microvirga</taxon>
    </lineage>
</organism>
<dbReference type="InterPro" id="IPR054215">
    <property type="entry name" value="DUF6923"/>
</dbReference>
<evidence type="ECO:0000313" key="3">
    <source>
        <dbReference type="EMBL" id="MPR26552.1"/>
    </source>
</evidence>
<dbReference type="PANTHER" id="PTHR40274">
    <property type="entry name" value="VIRGINIAMYCIN B LYASE"/>
    <property type="match status" value="1"/>
</dbReference>
<dbReference type="AlphaFoldDB" id="A0A5N7MHJ9"/>
<dbReference type="Pfam" id="PF21959">
    <property type="entry name" value="DUF6923"/>
    <property type="match status" value="1"/>
</dbReference>
<feature type="signal peptide" evidence="1">
    <location>
        <begin position="1"/>
        <end position="25"/>
    </location>
</feature>
<dbReference type="Proteomes" id="UP000403266">
    <property type="component" value="Unassembled WGS sequence"/>
</dbReference>
<keyword evidence="4" id="KW-1185">Reference proteome</keyword>
<dbReference type="EMBL" id="VOSK01000053">
    <property type="protein sequence ID" value="MPR26552.1"/>
    <property type="molecule type" value="Genomic_DNA"/>
</dbReference>
<dbReference type="SUPFAM" id="SSF63829">
    <property type="entry name" value="Calcium-dependent phosphotriesterase"/>
    <property type="match status" value="1"/>
</dbReference>
<dbReference type="InterPro" id="IPR015943">
    <property type="entry name" value="WD40/YVTN_repeat-like_dom_sf"/>
</dbReference>
<name>A0A5N7MHJ9_9HYPH</name>
<dbReference type="RefSeq" id="WP_152712721.1">
    <property type="nucleotide sequence ID" value="NZ_VOSJ01000053.1"/>
</dbReference>
<gene>
    <name evidence="3" type="ORF">FS320_15335</name>
</gene>
<dbReference type="OrthoDB" id="531718at2"/>
<reference evidence="3 4" key="1">
    <citation type="journal article" date="2019" name="Syst. Appl. Microbiol.">
        <title>Microvirga tunisiensis sp. nov., a root nodule symbiotic bacterium isolated from Lupinus micranthus and L. luteus grown in Northern Tunisia.</title>
        <authorList>
            <person name="Msaddak A."/>
            <person name="Rejili M."/>
            <person name="Duran D."/>
            <person name="Mars M."/>
            <person name="Palacios J.M."/>
            <person name="Ruiz-Argueso T."/>
            <person name="Rey L."/>
            <person name="Imperial J."/>
        </authorList>
    </citation>
    <scope>NUCLEOTIDE SEQUENCE [LARGE SCALE GENOMIC DNA]</scope>
    <source>
        <strain evidence="3 4">Lmie10</strain>
    </source>
</reference>
<evidence type="ECO:0000259" key="2">
    <source>
        <dbReference type="Pfam" id="PF21959"/>
    </source>
</evidence>
<feature type="chain" id="PRO_5030135420" evidence="1">
    <location>
        <begin position="26"/>
        <end position="248"/>
    </location>
</feature>
<comment type="caution">
    <text evidence="3">The sequence shown here is derived from an EMBL/GenBank/DDBJ whole genome shotgun (WGS) entry which is preliminary data.</text>
</comment>
<dbReference type="Gene3D" id="2.130.10.10">
    <property type="entry name" value="YVTN repeat-like/Quinoprotein amine dehydrogenase"/>
    <property type="match status" value="1"/>
</dbReference>
<sequence length="248" mass="26097">MPSASRLSATTVALLLMSSTFSVQAEPLIYATGGVGTDLLAIDATTGETKVIGSFGYPGSAPLAFGTDGKLYTVTDSMRHENSRSQLASVDPATGKATPIGEPLDKTIRIMALGPGPDGGLYASGVMENRLYRIDPQTGTFTEIGPFKGGKDVMDFAINPKDGAMYATTTTALYRLDPKGAALNEVAHYANVPPSVMGIVFDRDGTLYATDYGGESALYRIDLATGKGEKIASFPERNVHSADMKPLQ</sequence>
<evidence type="ECO:0000256" key="1">
    <source>
        <dbReference type="SAM" id="SignalP"/>
    </source>
</evidence>
<feature type="domain" description="DUF6923" evidence="2">
    <location>
        <begin position="121"/>
        <end position="233"/>
    </location>
</feature>
<accession>A0A5N7MHJ9</accession>
<keyword evidence="1" id="KW-0732">Signal</keyword>
<dbReference type="InterPro" id="IPR051344">
    <property type="entry name" value="Vgb"/>
</dbReference>
<proteinExistence type="predicted"/>
<evidence type="ECO:0000313" key="4">
    <source>
        <dbReference type="Proteomes" id="UP000403266"/>
    </source>
</evidence>